<proteinExistence type="predicted"/>
<dbReference type="Proteomes" id="UP000616114">
    <property type="component" value="Unassembled WGS sequence"/>
</dbReference>
<comment type="caution">
    <text evidence="3">The sequence shown here is derived from an EMBL/GenBank/DDBJ whole genome shotgun (WGS) entry which is preliminary data.</text>
</comment>
<dbReference type="SUPFAM" id="SSF55681">
    <property type="entry name" value="Class II aaRS and biotin synthetases"/>
    <property type="match status" value="1"/>
</dbReference>
<evidence type="ECO:0000313" key="3">
    <source>
        <dbReference type="EMBL" id="GGA01667.1"/>
    </source>
</evidence>
<dbReference type="Gene3D" id="3.30.930.10">
    <property type="entry name" value="Bira Bifunctional Protein, Domain 2"/>
    <property type="match status" value="1"/>
</dbReference>
<name>A0A8J2XI71_9MICO</name>
<dbReference type="InterPro" id="IPR004143">
    <property type="entry name" value="BPL_LPL_catalytic"/>
</dbReference>
<reference evidence="3" key="1">
    <citation type="journal article" date="2014" name="Int. J. Syst. Evol. Microbiol.">
        <title>Complete genome sequence of Corynebacterium casei LMG S-19264T (=DSM 44701T), isolated from a smear-ripened cheese.</title>
        <authorList>
            <consortium name="US DOE Joint Genome Institute (JGI-PGF)"/>
            <person name="Walter F."/>
            <person name="Albersmeier A."/>
            <person name="Kalinowski J."/>
            <person name="Ruckert C."/>
        </authorList>
    </citation>
    <scope>NUCLEOTIDE SEQUENCE</scope>
    <source>
        <strain evidence="3">CGMCC 1.12785</strain>
    </source>
</reference>
<evidence type="ECO:0000256" key="1">
    <source>
        <dbReference type="SAM" id="MobiDB-lite"/>
    </source>
</evidence>
<reference evidence="3" key="2">
    <citation type="submission" date="2020-09" db="EMBL/GenBank/DDBJ databases">
        <authorList>
            <person name="Sun Q."/>
            <person name="Zhou Y."/>
        </authorList>
    </citation>
    <scope>NUCLEOTIDE SEQUENCE</scope>
    <source>
        <strain evidence="3">CGMCC 1.12785</strain>
    </source>
</reference>
<evidence type="ECO:0000259" key="2">
    <source>
        <dbReference type="PROSITE" id="PS51733"/>
    </source>
</evidence>
<sequence>MRLLTGEEAVAPALALSMGIELLRRVQRGQEGPLLRVYRPRPTVAFGARDRLLPGFQAAAEAARAHGFTPVLRGPGGRAAAYHEGSLVIDHIEPDDSFLADTRGRFERFGEQYVRALRGLGVDARLGPVPGEYCPGEHSVNAAGRVKIIGTAQRVVKGGFLFSSSIVVTDPAPIRAVLTDVYAALDLDWDPATGGSITETAPGVTVDAVAAAVIGEYARRWTLSRGAVDAEVIDAARAHLARHEIPPHRPRGRQPVQPAAPGEPRR</sequence>
<keyword evidence="4" id="KW-1185">Reference proteome</keyword>
<dbReference type="PROSITE" id="PS51733">
    <property type="entry name" value="BPL_LPL_CATALYTIC"/>
    <property type="match status" value="1"/>
</dbReference>
<protein>
    <recommendedName>
        <fullName evidence="2">BPL/LPL catalytic domain-containing protein</fullName>
    </recommendedName>
</protein>
<evidence type="ECO:0000313" key="4">
    <source>
        <dbReference type="Proteomes" id="UP000616114"/>
    </source>
</evidence>
<dbReference type="EMBL" id="BMFY01000001">
    <property type="protein sequence ID" value="GGA01667.1"/>
    <property type="molecule type" value="Genomic_DNA"/>
</dbReference>
<organism evidence="3 4">
    <name type="scientific">Sediminivirga luteola</name>
    <dbReference type="NCBI Taxonomy" id="1774748"/>
    <lineage>
        <taxon>Bacteria</taxon>
        <taxon>Bacillati</taxon>
        <taxon>Actinomycetota</taxon>
        <taxon>Actinomycetes</taxon>
        <taxon>Micrococcales</taxon>
        <taxon>Brevibacteriaceae</taxon>
        <taxon>Sediminivirga</taxon>
    </lineage>
</organism>
<dbReference type="Pfam" id="PF21948">
    <property type="entry name" value="LplA-B_cat"/>
    <property type="match status" value="1"/>
</dbReference>
<dbReference type="InterPro" id="IPR045864">
    <property type="entry name" value="aa-tRNA-synth_II/BPL/LPL"/>
</dbReference>
<feature type="domain" description="BPL/LPL catalytic" evidence="2">
    <location>
        <begin position="29"/>
        <end position="225"/>
    </location>
</feature>
<feature type="region of interest" description="Disordered" evidence="1">
    <location>
        <begin position="242"/>
        <end position="266"/>
    </location>
</feature>
<gene>
    <name evidence="3" type="ORF">GCM10011333_00140</name>
</gene>
<accession>A0A8J2XI71</accession>
<dbReference type="AlphaFoldDB" id="A0A8J2XI71"/>